<keyword evidence="3" id="KW-1185">Reference proteome</keyword>
<feature type="region of interest" description="Disordered" evidence="1">
    <location>
        <begin position="810"/>
        <end position="883"/>
    </location>
</feature>
<feature type="compositionally biased region" description="Basic and acidic residues" evidence="1">
    <location>
        <begin position="552"/>
        <end position="563"/>
    </location>
</feature>
<accession>K0T1J7</accession>
<dbReference type="Proteomes" id="UP000266841">
    <property type="component" value="Unassembled WGS sequence"/>
</dbReference>
<comment type="caution">
    <text evidence="2">The sequence shown here is derived from an EMBL/GenBank/DDBJ whole genome shotgun (WGS) entry which is preliminary data.</text>
</comment>
<dbReference type="eggNOG" id="ENOG502SHMY">
    <property type="taxonomic scope" value="Eukaryota"/>
</dbReference>
<protein>
    <submittedName>
        <fullName evidence="2">Uncharacterized protein</fullName>
    </submittedName>
</protein>
<feature type="compositionally biased region" description="Basic and acidic residues" evidence="1">
    <location>
        <begin position="288"/>
        <end position="298"/>
    </location>
</feature>
<name>K0T1J7_THAOC</name>
<feature type="region of interest" description="Disordered" evidence="1">
    <location>
        <begin position="503"/>
        <end position="563"/>
    </location>
</feature>
<feature type="compositionally biased region" description="Low complexity" evidence="1">
    <location>
        <begin position="275"/>
        <end position="287"/>
    </location>
</feature>
<organism evidence="2 3">
    <name type="scientific">Thalassiosira oceanica</name>
    <name type="common">Marine diatom</name>
    <dbReference type="NCBI Taxonomy" id="159749"/>
    <lineage>
        <taxon>Eukaryota</taxon>
        <taxon>Sar</taxon>
        <taxon>Stramenopiles</taxon>
        <taxon>Ochrophyta</taxon>
        <taxon>Bacillariophyta</taxon>
        <taxon>Coscinodiscophyceae</taxon>
        <taxon>Thalassiosirophycidae</taxon>
        <taxon>Thalassiosirales</taxon>
        <taxon>Thalassiosiraceae</taxon>
        <taxon>Thalassiosira</taxon>
    </lineage>
</organism>
<reference evidence="2 3" key="1">
    <citation type="journal article" date="2012" name="Genome Biol.">
        <title>Genome and low-iron response of an oceanic diatom adapted to chronic iron limitation.</title>
        <authorList>
            <person name="Lommer M."/>
            <person name="Specht M."/>
            <person name="Roy A.S."/>
            <person name="Kraemer L."/>
            <person name="Andreson R."/>
            <person name="Gutowska M.A."/>
            <person name="Wolf J."/>
            <person name="Bergner S.V."/>
            <person name="Schilhabel M.B."/>
            <person name="Klostermeier U.C."/>
            <person name="Beiko R.G."/>
            <person name="Rosenstiel P."/>
            <person name="Hippler M."/>
            <person name="Laroche J."/>
        </authorList>
    </citation>
    <scope>NUCLEOTIDE SEQUENCE [LARGE SCALE GENOMIC DNA]</scope>
    <source>
        <strain evidence="2 3">CCMP1005</strain>
    </source>
</reference>
<feature type="region of interest" description="Disordered" evidence="1">
    <location>
        <begin position="630"/>
        <end position="663"/>
    </location>
</feature>
<gene>
    <name evidence="2" type="ORF">THAOC_14956</name>
</gene>
<dbReference type="AlphaFoldDB" id="K0T1J7"/>
<evidence type="ECO:0000256" key="1">
    <source>
        <dbReference type="SAM" id="MobiDB-lite"/>
    </source>
</evidence>
<feature type="compositionally biased region" description="Basic and acidic residues" evidence="1">
    <location>
        <begin position="70"/>
        <end position="89"/>
    </location>
</feature>
<feature type="region of interest" description="Disordered" evidence="1">
    <location>
        <begin position="939"/>
        <end position="978"/>
    </location>
</feature>
<feature type="region of interest" description="Disordered" evidence="1">
    <location>
        <begin position="70"/>
        <end position="101"/>
    </location>
</feature>
<feature type="compositionally biased region" description="Basic residues" evidence="1">
    <location>
        <begin position="855"/>
        <end position="867"/>
    </location>
</feature>
<evidence type="ECO:0000313" key="3">
    <source>
        <dbReference type="Proteomes" id="UP000266841"/>
    </source>
</evidence>
<dbReference type="EMBL" id="AGNL01017386">
    <property type="protein sequence ID" value="EJK64322.1"/>
    <property type="molecule type" value="Genomic_DNA"/>
</dbReference>
<feature type="region of interest" description="Disordered" evidence="1">
    <location>
        <begin position="273"/>
        <end position="307"/>
    </location>
</feature>
<feature type="non-terminal residue" evidence="2">
    <location>
        <position position="1"/>
    </location>
</feature>
<sequence>CWCPSRADGGAGGGAGCLLWATTLRCRTGVPVLETPVPSEVVALANGAGSDDGRGEPQLVMVEGDAMLRRRGGESDSDGHPNIDSRQADHASTPPYFNSVDDNALIGGVPEGSNWDSDSHLWRGPHGNTITFYAFSPSVVEDIPKVDVYGALQFARTGKVRTIKPTGSRRMLVIDLQRRTLSTHMQLPRKSSQKSETRLFCEPPDITKSTSGISTRGLLAISITDRKADYTDSFETKPFSVLSLDKIVSIAAVRPRYQGVLEILSLGTCKQPGSTTGAADTADWIAADDSRRKGEGKGQRQGKGLKVTKEKASQDCVNEARFEHQEVSFCRPSDAAQFQRIILGLRSVGRETLALYEALELSGSTNFVQRGVKLKDALNVCSIIPGVPRSTMLQKRPSLAEPMNEKSDIERIGFADFFLLLLPPLQKDSVAVPTYTPCLTSLDDFVTDTGSKDYNGGVATGWPSNGPITRNRSQGLCSTIRTPALKYNSELNRQGVNIQARARAQKHHGPWVHGVDAGPRRGRGRSRNRARPGRGILTNPTSVEQNGGDATRNSRDGVKPDDIYLAKPRQSTVAIKPQARECLDDLKFDNKSFSVQHVQRKERRHQLENLDSLGLAPSIADRHVQRGSGACIDGSAIEGKSNAPEEPNAKARNRDGGNQELEEDLHCSQEDGSPDLAQWLYDRCKAAVIFMEHSLSPVELALITLQAIQSVSDDVDNFEGDVQDKLFDALRGGKKRDQEFLMEASSRAMDLHRNGKLVESRLRGIAVKCASPRKESEGHRQASGGDDSDSDESSVDLLASSQGSLVATLESSQVPQHVGNDSEKPSEGNGPGLRNQESASNARHASCAAIDSTSKKPRARRKKKPTRKKDLFSANGDDLGDQDGSLWNFLAPADKVQVNVEERSTKCDARLLPNSPNRSEEGHTVEDPNNEMAKVIGIQHRKNRSPKKMQDFSEPKVLDGTSNPMPTESAGDGCEREKTQTEVAVATMGEAQIASSST</sequence>
<feature type="compositionally biased region" description="Basic and acidic residues" evidence="1">
    <location>
        <begin position="647"/>
        <end position="657"/>
    </location>
</feature>
<feature type="compositionally biased region" description="Basic and acidic residues" evidence="1">
    <location>
        <begin position="948"/>
        <end position="957"/>
    </location>
</feature>
<feature type="compositionally biased region" description="Basic residues" evidence="1">
    <location>
        <begin position="520"/>
        <end position="532"/>
    </location>
</feature>
<evidence type="ECO:0000313" key="2">
    <source>
        <dbReference type="EMBL" id="EJK64322.1"/>
    </source>
</evidence>
<feature type="region of interest" description="Disordered" evidence="1">
    <location>
        <begin position="769"/>
        <end position="798"/>
    </location>
</feature>
<proteinExistence type="predicted"/>